<dbReference type="SUPFAM" id="SSF48350">
    <property type="entry name" value="GTPase activation domain, GAP"/>
    <property type="match status" value="1"/>
</dbReference>
<dbReference type="RefSeq" id="XP_001455727.1">
    <property type="nucleotide sequence ID" value="XM_001455690.1"/>
</dbReference>
<dbReference type="GeneID" id="5041512"/>
<dbReference type="eggNOG" id="KOG1453">
    <property type="taxonomic scope" value="Eukaryota"/>
</dbReference>
<dbReference type="PANTHER" id="PTHR45808">
    <property type="entry name" value="RHO GTPASE-ACTIVATING PROTEIN 68F"/>
    <property type="match status" value="1"/>
</dbReference>
<evidence type="ECO:0000313" key="2">
    <source>
        <dbReference type="EMBL" id="CAK88330.1"/>
    </source>
</evidence>
<dbReference type="EMBL" id="CT868649">
    <property type="protein sequence ID" value="CAK88330.1"/>
    <property type="molecule type" value="Genomic_DNA"/>
</dbReference>
<dbReference type="GO" id="GO:0005096">
    <property type="term" value="F:GTPase activator activity"/>
    <property type="evidence" value="ECO:0000318"/>
    <property type="project" value="GO_Central"/>
</dbReference>
<evidence type="ECO:0000259" key="1">
    <source>
        <dbReference type="PROSITE" id="PS50238"/>
    </source>
</evidence>
<feature type="domain" description="Rho-GAP" evidence="1">
    <location>
        <begin position="177"/>
        <end position="364"/>
    </location>
</feature>
<dbReference type="STRING" id="5888.A0DZ63"/>
<dbReference type="InterPro" id="IPR008936">
    <property type="entry name" value="Rho_GTPase_activation_prot"/>
</dbReference>
<reference evidence="2 3" key="1">
    <citation type="journal article" date="2006" name="Nature">
        <title>Global trends of whole-genome duplications revealed by the ciliate Paramecium tetraurelia.</title>
        <authorList>
            <consortium name="Genoscope"/>
            <person name="Aury J.-M."/>
            <person name="Jaillon O."/>
            <person name="Duret L."/>
            <person name="Noel B."/>
            <person name="Jubin C."/>
            <person name="Porcel B.M."/>
            <person name="Segurens B."/>
            <person name="Daubin V."/>
            <person name="Anthouard V."/>
            <person name="Aiach N."/>
            <person name="Arnaiz O."/>
            <person name="Billaut A."/>
            <person name="Beisson J."/>
            <person name="Blanc I."/>
            <person name="Bouhouche K."/>
            <person name="Camara F."/>
            <person name="Duharcourt S."/>
            <person name="Guigo R."/>
            <person name="Gogendeau D."/>
            <person name="Katinka M."/>
            <person name="Keller A.-M."/>
            <person name="Kissmehl R."/>
            <person name="Klotz C."/>
            <person name="Koll F."/>
            <person name="Le Moue A."/>
            <person name="Lepere C."/>
            <person name="Malinsky S."/>
            <person name="Nowacki M."/>
            <person name="Nowak J.K."/>
            <person name="Plattner H."/>
            <person name="Poulain J."/>
            <person name="Ruiz F."/>
            <person name="Serrano V."/>
            <person name="Zagulski M."/>
            <person name="Dessen P."/>
            <person name="Betermier M."/>
            <person name="Weissenbach J."/>
            <person name="Scarpelli C."/>
            <person name="Schachter V."/>
            <person name="Sperling L."/>
            <person name="Meyer E."/>
            <person name="Cohen J."/>
            <person name="Wincker P."/>
        </authorList>
    </citation>
    <scope>NUCLEOTIDE SEQUENCE [LARGE SCALE GENOMIC DNA]</scope>
    <source>
        <strain evidence="2 3">Stock d4-2</strain>
    </source>
</reference>
<dbReference type="Gene3D" id="1.10.555.10">
    <property type="entry name" value="Rho GTPase activation protein"/>
    <property type="match status" value="1"/>
</dbReference>
<dbReference type="InParanoid" id="A0DZ63"/>
<dbReference type="CDD" id="cd00159">
    <property type="entry name" value="RhoGAP"/>
    <property type="match status" value="1"/>
</dbReference>
<name>A0DZ63_PARTE</name>
<organism evidence="2 3">
    <name type="scientific">Paramecium tetraurelia</name>
    <dbReference type="NCBI Taxonomy" id="5888"/>
    <lineage>
        <taxon>Eukaryota</taxon>
        <taxon>Sar</taxon>
        <taxon>Alveolata</taxon>
        <taxon>Ciliophora</taxon>
        <taxon>Intramacronucleata</taxon>
        <taxon>Oligohymenophorea</taxon>
        <taxon>Peniculida</taxon>
        <taxon>Parameciidae</taxon>
        <taxon>Paramecium</taxon>
    </lineage>
</organism>
<dbReference type="GO" id="GO:0005737">
    <property type="term" value="C:cytoplasm"/>
    <property type="evidence" value="ECO:0000318"/>
    <property type="project" value="GO_Central"/>
</dbReference>
<dbReference type="AlphaFoldDB" id="A0DZ63"/>
<dbReference type="SMART" id="SM00324">
    <property type="entry name" value="RhoGAP"/>
    <property type="match status" value="1"/>
</dbReference>
<dbReference type="PROSITE" id="PS50238">
    <property type="entry name" value="RHOGAP"/>
    <property type="match status" value="1"/>
</dbReference>
<dbReference type="OrthoDB" id="79452at2759"/>
<proteinExistence type="predicted"/>
<dbReference type="OMA" id="MKEVSLM"/>
<dbReference type="PANTHER" id="PTHR45808:SF2">
    <property type="entry name" value="RHO GTPASE-ACTIVATING PROTEIN 68F"/>
    <property type="match status" value="1"/>
</dbReference>
<protein>
    <recommendedName>
        <fullName evidence="1">Rho-GAP domain-containing protein</fullName>
    </recommendedName>
</protein>
<dbReference type="GO" id="GO:0007264">
    <property type="term" value="P:small GTPase-mediated signal transduction"/>
    <property type="evidence" value="ECO:0000318"/>
    <property type="project" value="GO_Central"/>
</dbReference>
<dbReference type="HOGENOM" id="CLU_788629_0_0_1"/>
<sequence length="382" mass="45142">MQQQKCYILPGFLKAVLLNGDQPIYIFILNQIQDMKEVSLMMTQYLSTINAFHPYTWVICNQQPLPLEINEVKQILSTFCKYHFQFIERNIPLQQFQRIEKLIVISDKIQITQLVNVIPRVWQSCLTNKVHLILRYQDVICRLNQIITHNIDLTQNQVEFLSRINSRYQEEAPFYGKDISEYPRANTGVPECLEVILQYYERHDDYLRKQGVFRISGSVQQEQRLIQQFKVRNYSVIEDYDPDVVSTVFKNLLSQLKKPIFPFEMYDILKETQTNTSVEKLLEMFQVFFAYMPEVNRKTTKRIAELLYHVADYESENLMGLRNLSIVFAPCFLRPEKTDISDFLGATTVAHHFNLLVQNVEFFLQELRANRNSAPLQVQRLT</sequence>
<accession>A0DZ63</accession>
<evidence type="ECO:0000313" key="3">
    <source>
        <dbReference type="Proteomes" id="UP000000600"/>
    </source>
</evidence>
<gene>
    <name evidence="2" type="ORF">GSPATT00003299001</name>
</gene>
<dbReference type="Pfam" id="PF00620">
    <property type="entry name" value="RhoGAP"/>
    <property type="match status" value="1"/>
</dbReference>
<keyword evidence="3" id="KW-1185">Reference proteome</keyword>
<dbReference type="KEGG" id="ptm:GSPATT00003299001"/>
<dbReference type="Proteomes" id="UP000000600">
    <property type="component" value="Unassembled WGS sequence"/>
</dbReference>
<dbReference type="InterPro" id="IPR000198">
    <property type="entry name" value="RhoGAP_dom"/>
</dbReference>